<accession>A0A9W4U4G1</accession>
<protein>
    <submittedName>
        <fullName evidence="1">Uncharacterized protein</fullName>
    </submittedName>
</protein>
<organism evidence="1 2">
    <name type="scientific">Periconia digitata</name>
    <dbReference type="NCBI Taxonomy" id="1303443"/>
    <lineage>
        <taxon>Eukaryota</taxon>
        <taxon>Fungi</taxon>
        <taxon>Dikarya</taxon>
        <taxon>Ascomycota</taxon>
        <taxon>Pezizomycotina</taxon>
        <taxon>Dothideomycetes</taxon>
        <taxon>Pleosporomycetidae</taxon>
        <taxon>Pleosporales</taxon>
        <taxon>Massarineae</taxon>
        <taxon>Periconiaceae</taxon>
        <taxon>Periconia</taxon>
    </lineage>
</organism>
<reference evidence="1" key="1">
    <citation type="submission" date="2023-01" db="EMBL/GenBank/DDBJ databases">
        <authorList>
            <person name="Van Ghelder C."/>
            <person name="Rancurel C."/>
        </authorList>
    </citation>
    <scope>NUCLEOTIDE SEQUENCE</scope>
    <source>
        <strain evidence="1">CNCM I-4278</strain>
    </source>
</reference>
<evidence type="ECO:0000313" key="1">
    <source>
        <dbReference type="EMBL" id="CAI6284997.1"/>
    </source>
</evidence>
<dbReference type="EMBL" id="CAOQHR010000001">
    <property type="protein sequence ID" value="CAI6284997.1"/>
    <property type="molecule type" value="Genomic_DNA"/>
</dbReference>
<name>A0A9W4U4G1_9PLEO</name>
<evidence type="ECO:0000313" key="2">
    <source>
        <dbReference type="Proteomes" id="UP001152607"/>
    </source>
</evidence>
<comment type="caution">
    <text evidence="1">The sequence shown here is derived from an EMBL/GenBank/DDBJ whole genome shotgun (WGS) entry which is preliminary data.</text>
</comment>
<dbReference type="AlphaFoldDB" id="A0A9W4U4G1"/>
<proteinExistence type="predicted"/>
<sequence length="77" mass="8932">MVPNLNITNPYISTGSLERRIRHYVKCAQYVCEASSRSLMNAAREQFYAGKKHLYRRQIGCKFVLAVWAGPKQRRSL</sequence>
<keyword evidence="2" id="KW-1185">Reference proteome</keyword>
<gene>
    <name evidence="1" type="ORF">PDIGIT_LOCUS2264</name>
</gene>
<dbReference type="Proteomes" id="UP001152607">
    <property type="component" value="Unassembled WGS sequence"/>
</dbReference>